<comment type="caution">
    <text evidence="5">The sequence shown here is derived from an EMBL/GenBank/DDBJ whole genome shotgun (WGS) entry which is preliminary data.</text>
</comment>
<feature type="region of interest" description="Disordered" evidence="3">
    <location>
        <begin position="80"/>
        <end position="140"/>
    </location>
</feature>
<dbReference type="PANTHER" id="PTHR23204">
    <property type="entry name" value="CLEAVAGE AND POLYADENYLATION SPECIFIC FACTOR"/>
    <property type="match status" value="1"/>
</dbReference>
<feature type="compositionally biased region" description="Polar residues" evidence="3">
    <location>
        <begin position="233"/>
        <end position="242"/>
    </location>
</feature>
<dbReference type="AlphaFoldDB" id="A0A286UA91"/>
<feature type="compositionally biased region" description="Acidic residues" evidence="3">
    <location>
        <begin position="104"/>
        <end position="116"/>
    </location>
</feature>
<evidence type="ECO:0000256" key="3">
    <source>
        <dbReference type="SAM" id="MobiDB-lite"/>
    </source>
</evidence>
<feature type="compositionally biased region" description="Low complexity" evidence="3">
    <location>
        <begin position="257"/>
        <end position="271"/>
    </location>
</feature>
<evidence type="ECO:0000313" key="5">
    <source>
        <dbReference type="EMBL" id="PAV16498.1"/>
    </source>
</evidence>
<keyword evidence="6" id="KW-1185">Reference proteome</keyword>
<dbReference type="GO" id="GO:0003723">
    <property type="term" value="F:RNA binding"/>
    <property type="evidence" value="ECO:0007669"/>
    <property type="project" value="UniProtKB-UniRule"/>
</dbReference>
<feature type="compositionally biased region" description="Basic and acidic residues" evidence="3">
    <location>
        <begin position="85"/>
        <end position="103"/>
    </location>
</feature>
<dbReference type="CDD" id="cd12372">
    <property type="entry name" value="RRM_CFIm68_CFIm59"/>
    <property type="match status" value="1"/>
</dbReference>
<gene>
    <name evidence="5" type="ORF">PNOK_0811800</name>
</gene>
<dbReference type="Gene3D" id="3.30.70.330">
    <property type="match status" value="1"/>
</dbReference>
<dbReference type="SMART" id="SM00360">
    <property type="entry name" value="RRM"/>
    <property type="match status" value="1"/>
</dbReference>
<evidence type="ECO:0000256" key="1">
    <source>
        <dbReference type="ARBA" id="ARBA00006265"/>
    </source>
</evidence>
<dbReference type="Pfam" id="PF00076">
    <property type="entry name" value="RRM_1"/>
    <property type="match status" value="1"/>
</dbReference>
<feature type="compositionally biased region" description="Low complexity" evidence="3">
    <location>
        <begin position="283"/>
        <end position="297"/>
    </location>
</feature>
<feature type="region of interest" description="Disordered" evidence="3">
    <location>
        <begin position="233"/>
        <end position="297"/>
    </location>
</feature>
<organism evidence="5 6">
    <name type="scientific">Pyrrhoderma noxium</name>
    <dbReference type="NCBI Taxonomy" id="2282107"/>
    <lineage>
        <taxon>Eukaryota</taxon>
        <taxon>Fungi</taxon>
        <taxon>Dikarya</taxon>
        <taxon>Basidiomycota</taxon>
        <taxon>Agaricomycotina</taxon>
        <taxon>Agaricomycetes</taxon>
        <taxon>Hymenochaetales</taxon>
        <taxon>Hymenochaetaceae</taxon>
        <taxon>Pyrrhoderma</taxon>
    </lineage>
</organism>
<evidence type="ECO:0000259" key="4">
    <source>
        <dbReference type="PROSITE" id="PS50102"/>
    </source>
</evidence>
<dbReference type="EMBL" id="NBII01000008">
    <property type="protein sequence ID" value="PAV16498.1"/>
    <property type="molecule type" value="Genomic_DNA"/>
</dbReference>
<reference evidence="5 6" key="1">
    <citation type="journal article" date="2017" name="Mol. Ecol.">
        <title>Comparative and population genomic landscape of Phellinus noxius: A hypervariable fungus causing root rot in trees.</title>
        <authorList>
            <person name="Chung C.L."/>
            <person name="Lee T.J."/>
            <person name="Akiba M."/>
            <person name="Lee H.H."/>
            <person name="Kuo T.H."/>
            <person name="Liu D."/>
            <person name="Ke H.M."/>
            <person name="Yokoi T."/>
            <person name="Roa M.B."/>
            <person name="Lu M.J."/>
            <person name="Chang Y.Y."/>
            <person name="Ann P.J."/>
            <person name="Tsai J.N."/>
            <person name="Chen C.Y."/>
            <person name="Tzean S.S."/>
            <person name="Ota Y."/>
            <person name="Hattori T."/>
            <person name="Sahashi N."/>
            <person name="Liou R.F."/>
            <person name="Kikuchi T."/>
            <person name="Tsai I.J."/>
        </authorList>
    </citation>
    <scope>NUCLEOTIDE SEQUENCE [LARGE SCALE GENOMIC DNA]</scope>
    <source>
        <strain evidence="5 6">FFPRI411160</strain>
    </source>
</reference>
<evidence type="ECO:0000313" key="6">
    <source>
        <dbReference type="Proteomes" id="UP000217199"/>
    </source>
</evidence>
<sequence>MCDVTRVFWCFDRRLPPAPPTLLRASTTNACATLSTSATLHPSITRITPVFVKMPEDDFDIYGEDDGFNVALESEAIDYDLNNEEVEKTTREEPSVGDKRPREDDDAEDAGPEDSSLDTSKTSTNNSSSSVAQNSSVPNNGTLNSVALTGAQSSMDALYVGDLQWWTTDEDIRQVALNIGVNIELKDITFSEHKVNGKSKGVAYVECHNAENANLLKNWFDNNEFQNRRASTNLAAASQGNPFRTLPKDPPSRDNRNNMNQNQSGNYNNRGGFRGGNNGAMPMRGGMTNNNSNNNNNGMMRGGMPNPAPLANMANMNMMNMMANQFAGGNMPFGRGGMLPQAPRGNMMNGNFGRGGMMAGMAGMGMPMNPMGGRGGFNGQMGGHFNPAFMGNQGGQFGSDGPRKRFKMEQSG</sequence>
<evidence type="ECO:0000256" key="2">
    <source>
        <dbReference type="PROSITE-ProRule" id="PRU00176"/>
    </source>
</evidence>
<dbReference type="GO" id="GO:0005634">
    <property type="term" value="C:nucleus"/>
    <property type="evidence" value="ECO:0007669"/>
    <property type="project" value="UniProtKB-SubCell"/>
</dbReference>
<feature type="compositionally biased region" description="Low complexity" evidence="3">
    <location>
        <begin position="117"/>
        <end position="136"/>
    </location>
</feature>
<dbReference type="InterPro" id="IPR035979">
    <property type="entry name" value="RBD_domain_sf"/>
</dbReference>
<proteinExistence type="inferred from homology"/>
<protein>
    <submittedName>
        <fullName evidence="5">Rrm domain-containing</fullName>
    </submittedName>
</protein>
<dbReference type="InterPro" id="IPR012677">
    <property type="entry name" value="Nucleotide-bd_a/b_plait_sf"/>
</dbReference>
<accession>A0A286UA91</accession>
<dbReference type="Proteomes" id="UP000217199">
    <property type="component" value="Unassembled WGS sequence"/>
</dbReference>
<feature type="compositionally biased region" description="Basic and acidic residues" evidence="3">
    <location>
        <begin position="246"/>
        <end position="256"/>
    </location>
</feature>
<dbReference type="InterPro" id="IPR000504">
    <property type="entry name" value="RRM_dom"/>
</dbReference>
<dbReference type="OrthoDB" id="10065185at2759"/>
<dbReference type="GO" id="GO:0006397">
    <property type="term" value="P:mRNA processing"/>
    <property type="evidence" value="ECO:0007669"/>
    <property type="project" value="UniProtKB-KW"/>
</dbReference>
<dbReference type="PROSITE" id="PS50102">
    <property type="entry name" value="RRM"/>
    <property type="match status" value="1"/>
</dbReference>
<comment type="similarity">
    <text evidence="1">Belongs to the RRM CPSF6/7 family.</text>
</comment>
<keyword evidence="2" id="KW-0694">RNA-binding</keyword>
<dbReference type="InterPro" id="IPR034772">
    <property type="entry name" value="CPSF6/7"/>
</dbReference>
<name>A0A286UA91_9AGAM</name>
<dbReference type="STRING" id="2282107.A0A286UA91"/>
<dbReference type="InParanoid" id="A0A286UA91"/>
<feature type="region of interest" description="Disordered" evidence="3">
    <location>
        <begin position="391"/>
        <end position="412"/>
    </location>
</feature>
<feature type="domain" description="RRM" evidence="4">
    <location>
        <begin position="156"/>
        <end position="237"/>
    </location>
</feature>
<dbReference type="SUPFAM" id="SSF54928">
    <property type="entry name" value="RNA-binding domain, RBD"/>
    <property type="match status" value="1"/>
</dbReference>